<evidence type="ECO:0000259" key="2">
    <source>
        <dbReference type="SMART" id="SM00867"/>
    </source>
</evidence>
<sequence length="205" mass="21266">MKKILSTGLMALGLSSALLAAPISFDFKDPKGVNAASFHLDALLEPISGSANGVTGTVSFDPSAPGSTTGKIVVAANTLTVTNSTMTEHLRGGQWLDVAANPEISFELASLANVKTSGNTTTADATGKFTLHGVTKDITVPVTLTFLPDALEKRTKPGNKGDILVVRTKFTIKRADYGIKPGQMEDKVSPEIEISLAIAGSAPKA</sequence>
<dbReference type="SMART" id="SM00867">
    <property type="entry name" value="YceI"/>
    <property type="match status" value="1"/>
</dbReference>
<dbReference type="PANTHER" id="PTHR34406">
    <property type="entry name" value="PROTEIN YCEI"/>
    <property type="match status" value="1"/>
</dbReference>
<dbReference type="AlphaFoldDB" id="A0A290Q3L4"/>
<dbReference type="InterPro" id="IPR036761">
    <property type="entry name" value="TTHA0802/YceI-like_sf"/>
</dbReference>
<proteinExistence type="predicted"/>
<dbReference type="RefSeq" id="WP_096054736.1">
    <property type="nucleotide sequence ID" value="NZ_CP023344.1"/>
</dbReference>
<dbReference type="Pfam" id="PF04264">
    <property type="entry name" value="YceI"/>
    <property type="match status" value="1"/>
</dbReference>
<feature type="domain" description="Lipid/polyisoprenoid-binding YceI-like" evidence="2">
    <location>
        <begin position="26"/>
        <end position="201"/>
    </location>
</feature>
<feature type="signal peptide" evidence="1">
    <location>
        <begin position="1"/>
        <end position="20"/>
    </location>
</feature>
<dbReference type="Proteomes" id="UP000217265">
    <property type="component" value="Chromosome"/>
</dbReference>
<evidence type="ECO:0000313" key="4">
    <source>
        <dbReference type="Proteomes" id="UP000217265"/>
    </source>
</evidence>
<name>A0A290Q3L4_9BACT</name>
<dbReference type="EMBL" id="CP023344">
    <property type="protein sequence ID" value="ATC63104.1"/>
    <property type="molecule type" value="Genomic_DNA"/>
</dbReference>
<evidence type="ECO:0000313" key="3">
    <source>
        <dbReference type="EMBL" id="ATC63104.1"/>
    </source>
</evidence>
<reference evidence="3 4" key="1">
    <citation type="submission" date="2017-09" db="EMBL/GenBank/DDBJ databases">
        <title>Complete genome sequence of Verrucomicrobial strain HZ-65, isolated from freshwater.</title>
        <authorList>
            <person name="Choi A."/>
        </authorList>
    </citation>
    <scope>NUCLEOTIDE SEQUENCE [LARGE SCALE GENOMIC DNA]</scope>
    <source>
        <strain evidence="3 4">HZ-65</strain>
    </source>
</reference>
<keyword evidence="4" id="KW-1185">Reference proteome</keyword>
<dbReference type="PANTHER" id="PTHR34406:SF1">
    <property type="entry name" value="PROTEIN YCEI"/>
    <property type="match status" value="1"/>
</dbReference>
<feature type="chain" id="PRO_5013216713" description="Lipid/polyisoprenoid-binding YceI-like domain-containing protein" evidence="1">
    <location>
        <begin position="21"/>
        <end position="205"/>
    </location>
</feature>
<gene>
    <name evidence="3" type="ORF">CMV30_03550</name>
</gene>
<organism evidence="3 4">
    <name type="scientific">Nibricoccus aquaticus</name>
    <dbReference type="NCBI Taxonomy" id="2576891"/>
    <lineage>
        <taxon>Bacteria</taxon>
        <taxon>Pseudomonadati</taxon>
        <taxon>Verrucomicrobiota</taxon>
        <taxon>Opitutia</taxon>
        <taxon>Opitutales</taxon>
        <taxon>Opitutaceae</taxon>
        <taxon>Nibricoccus</taxon>
    </lineage>
</organism>
<protein>
    <recommendedName>
        <fullName evidence="2">Lipid/polyisoprenoid-binding YceI-like domain-containing protein</fullName>
    </recommendedName>
</protein>
<dbReference type="KEGG" id="vbh:CMV30_03550"/>
<dbReference type="InterPro" id="IPR007372">
    <property type="entry name" value="Lipid/polyisoprenoid-bd_YceI"/>
</dbReference>
<dbReference type="OrthoDB" id="116832at2"/>
<accession>A0A290Q3L4</accession>
<dbReference type="Gene3D" id="2.40.128.110">
    <property type="entry name" value="Lipid/polyisoprenoid-binding, YceI-like"/>
    <property type="match status" value="1"/>
</dbReference>
<dbReference type="SUPFAM" id="SSF101874">
    <property type="entry name" value="YceI-like"/>
    <property type="match status" value="1"/>
</dbReference>
<evidence type="ECO:0000256" key="1">
    <source>
        <dbReference type="SAM" id="SignalP"/>
    </source>
</evidence>
<keyword evidence="1" id="KW-0732">Signal</keyword>